<evidence type="ECO:0000313" key="4">
    <source>
        <dbReference type="EMBL" id="MBC5754137.1"/>
    </source>
</evidence>
<dbReference type="SUPFAM" id="SSF53187">
    <property type="entry name" value="Zn-dependent exopeptidases"/>
    <property type="match status" value="1"/>
</dbReference>
<protein>
    <submittedName>
        <fullName evidence="4">N-acetylmuramoyl-L-alanine amidase</fullName>
    </submittedName>
</protein>
<feature type="domain" description="MurNAc-LAA" evidence="3">
    <location>
        <begin position="230"/>
        <end position="348"/>
    </location>
</feature>
<proteinExistence type="predicted"/>
<dbReference type="PANTHER" id="PTHR30404:SF0">
    <property type="entry name" value="N-ACETYLMURAMOYL-L-ALANINE AMIDASE AMIC"/>
    <property type="match status" value="1"/>
</dbReference>
<sequence>MEQRVIKIAAIFMVLFMAVTCVVLFYLPGFHEKMVAAQEQTMSQEDAGMHMDMVEIGSTDGAAEEEITFSQQLRITLPDGVTQEQVSIQDQYVTQTVDIMFPGAGTDYLYHSPIIGRSDHIDNLTFESEGGQGVIEITLDKVFEVQPTFLDGYLYLDFIPLHDIYDKVVVIDAGHGGNMPGATIGGQCEKDIDLAIVLQLKQIFEENPDSRIGVYYTRVDDTNPSFEDRVGLANKSDADLFISVHNNSTVSGKTSSVNGTAVMYDELKEDNGHGTKELAQICVDEVSGALGSRNRGIINGNEIYIIRNSEVPVALIEVGFMTNATELQNLSSPEYQRQTAQGIYNAIMRAFQEGF</sequence>
<dbReference type="SMART" id="SM00646">
    <property type="entry name" value="Ami_3"/>
    <property type="match status" value="1"/>
</dbReference>
<gene>
    <name evidence="4" type="ORF">H8Z76_08895</name>
</gene>
<dbReference type="RefSeq" id="WP_147618741.1">
    <property type="nucleotide sequence ID" value="NZ_JACOQH010000005.1"/>
</dbReference>
<dbReference type="Pfam" id="PF01520">
    <property type="entry name" value="Amidase_3"/>
    <property type="match status" value="1"/>
</dbReference>
<evidence type="ECO:0000256" key="1">
    <source>
        <dbReference type="ARBA" id="ARBA00022801"/>
    </source>
</evidence>
<evidence type="ECO:0000256" key="2">
    <source>
        <dbReference type="SAM" id="Phobius"/>
    </source>
</evidence>
<dbReference type="PANTHER" id="PTHR30404">
    <property type="entry name" value="N-ACETYLMURAMOYL-L-ALANINE AMIDASE"/>
    <property type="match status" value="1"/>
</dbReference>
<name>A0ABR7IB41_9FIRM</name>
<evidence type="ECO:0000313" key="5">
    <source>
        <dbReference type="Proteomes" id="UP000621540"/>
    </source>
</evidence>
<keyword evidence="2" id="KW-0472">Membrane</keyword>
<dbReference type="Proteomes" id="UP000621540">
    <property type="component" value="Unassembled WGS sequence"/>
</dbReference>
<keyword evidence="1" id="KW-0378">Hydrolase</keyword>
<dbReference type="EMBL" id="JACOQH010000005">
    <property type="protein sequence ID" value="MBC5754137.1"/>
    <property type="molecule type" value="Genomic_DNA"/>
</dbReference>
<organism evidence="4 5">
    <name type="scientific">Roseburia yibonii</name>
    <dbReference type="NCBI Taxonomy" id="2763063"/>
    <lineage>
        <taxon>Bacteria</taxon>
        <taxon>Bacillati</taxon>
        <taxon>Bacillota</taxon>
        <taxon>Clostridia</taxon>
        <taxon>Lachnospirales</taxon>
        <taxon>Lachnospiraceae</taxon>
        <taxon>Roseburia</taxon>
    </lineage>
</organism>
<reference evidence="4 5" key="1">
    <citation type="submission" date="2020-08" db="EMBL/GenBank/DDBJ databases">
        <title>Genome public.</title>
        <authorList>
            <person name="Liu C."/>
            <person name="Sun Q."/>
        </authorList>
    </citation>
    <scope>NUCLEOTIDE SEQUENCE [LARGE SCALE GENOMIC DNA]</scope>
    <source>
        <strain evidence="4 5">BX0805</strain>
    </source>
</reference>
<evidence type="ECO:0000259" key="3">
    <source>
        <dbReference type="SMART" id="SM00646"/>
    </source>
</evidence>
<keyword evidence="5" id="KW-1185">Reference proteome</keyword>
<dbReference type="InterPro" id="IPR002508">
    <property type="entry name" value="MurNAc-LAA_cat"/>
</dbReference>
<feature type="transmembrane region" description="Helical" evidence="2">
    <location>
        <begin position="6"/>
        <end position="27"/>
    </location>
</feature>
<keyword evidence="2" id="KW-1133">Transmembrane helix</keyword>
<comment type="caution">
    <text evidence="4">The sequence shown here is derived from an EMBL/GenBank/DDBJ whole genome shotgun (WGS) entry which is preliminary data.</text>
</comment>
<dbReference type="CDD" id="cd02696">
    <property type="entry name" value="MurNAc-LAA"/>
    <property type="match status" value="1"/>
</dbReference>
<dbReference type="InterPro" id="IPR050695">
    <property type="entry name" value="N-acetylmuramoyl_amidase_3"/>
</dbReference>
<keyword evidence="2" id="KW-0812">Transmembrane</keyword>
<dbReference type="Gene3D" id="3.40.630.40">
    <property type="entry name" value="Zn-dependent exopeptidases"/>
    <property type="match status" value="1"/>
</dbReference>
<accession>A0ABR7IB41</accession>